<proteinExistence type="predicted"/>
<dbReference type="OMA" id="IAHEYQS"/>
<reference evidence="2" key="1">
    <citation type="submission" date="2022-08" db="UniProtKB">
        <authorList>
            <consortium name="EnsemblMetazoa"/>
        </authorList>
    </citation>
    <scope>IDENTIFICATION</scope>
    <source>
        <strain evidence="2">05x7-T-G4-1.051#20</strain>
    </source>
</reference>
<sequence>MEKEKAKLTENLAFPETDLTLVVEGQKIHVNKSVLSEHSPVFDTMFKSQFKESTAKEIPLEDKKAEDVVEFLSCFYPKMKHPVTAENVLQVLPIAHEYQSPLVTDCEDFMIAMCKPDKRLTVNTLLDYILVGEKYGLTRFIEAAVELCARIDFDLLNGKKFHHYLGTQDKNISLKFSKIGINTKYAISKKRLERIEKYYRKNPDKSGNDVAIPLS</sequence>
<dbReference type="InterPro" id="IPR011333">
    <property type="entry name" value="SKP1/BTB/POZ_sf"/>
</dbReference>
<dbReference type="EnsemblMetazoa" id="G18524.2">
    <property type="protein sequence ID" value="G18524.2:cds"/>
    <property type="gene ID" value="G18524"/>
</dbReference>
<dbReference type="AlphaFoldDB" id="A0A8W8JCG9"/>
<dbReference type="SMART" id="SM00225">
    <property type="entry name" value="BTB"/>
    <property type="match status" value="1"/>
</dbReference>
<name>A0A8W8JCG9_MAGGI</name>
<dbReference type="OrthoDB" id="6113675at2759"/>
<organism evidence="2 3">
    <name type="scientific">Magallana gigas</name>
    <name type="common">Pacific oyster</name>
    <name type="synonym">Crassostrea gigas</name>
    <dbReference type="NCBI Taxonomy" id="29159"/>
    <lineage>
        <taxon>Eukaryota</taxon>
        <taxon>Metazoa</taxon>
        <taxon>Spiralia</taxon>
        <taxon>Lophotrochozoa</taxon>
        <taxon>Mollusca</taxon>
        <taxon>Bivalvia</taxon>
        <taxon>Autobranchia</taxon>
        <taxon>Pteriomorphia</taxon>
        <taxon>Ostreida</taxon>
        <taxon>Ostreoidea</taxon>
        <taxon>Ostreidae</taxon>
        <taxon>Magallana</taxon>
    </lineage>
</organism>
<evidence type="ECO:0000259" key="1">
    <source>
        <dbReference type="PROSITE" id="PS50097"/>
    </source>
</evidence>
<dbReference type="PANTHER" id="PTHR22744:SF17">
    <property type="entry name" value="BTB DOMAIN-CONTAINING PROTEIN"/>
    <property type="match status" value="1"/>
</dbReference>
<dbReference type="EnsemblMetazoa" id="G18524.1">
    <property type="protein sequence ID" value="G18524.1:cds"/>
    <property type="gene ID" value="G18524"/>
</dbReference>
<dbReference type="Proteomes" id="UP000005408">
    <property type="component" value="Unassembled WGS sequence"/>
</dbReference>
<dbReference type="Pfam" id="PF00651">
    <property type="entry name" value="BTB"/>
    <property type="match status" value="1"/>
</dbReference>
<keyword evidence="3" id="KW-1185">Reference proteome</keyword>
<dbReference type="CDD" id="cd18186">
    <property type="entry name" value="BTB_POZ_ZBTB_KLHL-like"/>
    <property type="match status" value="1"/>
</dbReference>
<feature type="domain" description="BTB" evidence="1">
    <location>
        <begin position="17"/>
        <end position="76"/>
    </location>
</feature>
<dbReference type="SUPFAM" id="SSF54695">
    <property type="entry name" value="POZ domain"/>
    <property type="match status" value="1"/>
</dbReference>
<dbReference type="PANTHER" id="PTHR22744">
    <property type="entry name" value="HELIX LOOP HELIX PROTEIN 21-RELATED"/>
    <property type="match status" value="1"/>
</dbReference>
<evidence type="ECO:0000313" key="3">
    <source>
        <dbReference type="Proteomes" id="UP000005408"/>
    </source>
</evidence>
<dbReference type="InterPro" id="IPR000210">
    <property type="entry name" value="BTB/POZ_dom"/>
</dbReference>
<dbReference type="PROSITE" id="PS50097">
    <property type="entry name" value="BTB"/>
    <property type="match status" value="1"/>
</dbReference>
<protein>
    <recommendedName>
        <fullName evidence="1">BTB domain-containing protein</fullName>
    </recommendedName>
</protein>
<evidence type="ECO:0000313" key="2">
    <source>
        <dbReference type="EnsemblMetazoa" id="G18524.1:cds"/>
    </source>
</evidence>
<accession>A0A8W8JCG9</accession>
<dbReference type="Gene3D" id="3.30.710.10">
    <property type="entry name" value="Potassium Channel Kv1.1, Chain A"/>
    <property type="match status" value="1"/>
</dbReference>